<dbReference type="Proteomes" id="UP000028045">
    <property type="component" value="Unassembled WGS sequence"/>
</dbReference>
<accession>A0A084AJC0</accession>
<evidence type="ECO:0000313" key="3">
    <source>
        <dbReference type="Proteomes" id="UP000028045"/>
    </source>
</evidence>
<sequence length="788" mass="90234">MERLPYLRPAPEPNQLYSKLHNDHIRLFTLYPGTWDDELRGDIFEASLSFDYVAVSYAWGSTRAIRQIHTNGFIKGITFNLDLVLRSIRSSSATTTIWVDSLCINQDNVDEKSAQVEFMHRIFANARMVLAYVGEGIPRSDPNYHGHLNRLGRAQPCSYSQSPEEAWEVIDRDMARLSSSTTNISASDRHRCMLSLLVALSDPILTQRLRSHEIFTTASPFTDRQLHCLFEWLRAFFVLPWWDRMWITQEVGVGKGLMLVYGRTTLSFDVLTAAVSNISSSSQDIALITHRTDVKVLQLLVKKVTTIADLRRLHAAGFRPNLTDPSYRFRSLDSPMLWLLRTFRHRHSSDPRDKIFALSQLLREVKKALPYIIHTEYQVTIPELYSNVVFTLMRETGIFWVTSRDLTGKWRDKLPSWVPNWADAMFSPDPDSVAWRVRTCFNCSNVTLRCMDLRGNIVGLQPSQYFTQASQGVLRNNESKVVPSTEEYYNEFGGGRKFMKTFSSDTSPITLEQHDPDLQKLTKTEMRMTLFSYKLDEVTCVFPPVEPDLQNLGGVFTNYVSQTYDHTSDSASHWFQTAGVEFAKACCFGVKPGKGEDVLRIEIEDHADILLWLLAFIEDDLMFGREAPALPSPSLPYNFSQNFRHNLLGYIPYSLFLLLPHDSRFYDEARSQGSANHRHQTQGMLPWQEIRANNKHTIGQIHKMMQQTAPGQCLYLTLAGFVGMGPPQTAVKDEVHIIDTGLCPYVLRPDYDPGLAFGRCPVYRVVGDCYVRDMPRWDPMKLRQISLV</sequence>
<dbReference type="Pfam" id="PF06985">
    <property type="entry name" value="HET"/>
    <property type="match status" value="1"/>
</dbReference>
<organism evidence="2 3">
    <name type="scientific">Stachybotrys chartarum (strain CBS 109288 / IBT 7711)</name>
    <name type="common">Toxic black mold</name>
    <name type="synonym">Stilbospora chartarum</name>
    <dbReference type="NCBI Taxonomy" id="1280523"/>
    <lineage>
        <taxon>Eukaryota</taxon>
        <taxon>Fungi</taxon>
        <taxon>Dikarya</taxon>
        <taxon>Ascomycota</taxon>
        <taxon>Pezizomycotina</taxon>
        <taxon>Sordariomycetes</taxon>
        <taxon>Hypocreomycetidae</taxon>
        <taxon>Hypocreales</taxon>
        <taxon>Stachybotryaceae</taxon>
        <taxon>Stachybotrys</taxon>
    </lineage>
</organism>
<gene>
    <name evidence="2" type="ORF">S7711_04296</name>
</gene>
<evidence type="ECO:0000259" key="1">
    <source>
        <dbReference type="Pfam" id="PF06985"/>
    </source>
</evidence>
<keyword evidence="3" id="KW-1185">Reference proteome</keyword>
<proteinExistence type="predicted"/>
<dbReference type="InterPro" id="IPR052895">
    <property type="entry name" value="HetReg/Transcr_Mod"/>
</dbReference>
<dbReference type="PANTHER" id="PTHR24148">
    <property type="entry name" value="ANKYRIN REPEAT DOMAIN-CONTAINING PROTEIN 39 HOMOLOG-RELATED"/>
    <property type="match status" value="1"/>
</dbReference>
<protein>
    <recommendedName>
        <fullName evidence="1">Heterokaryon incompatibility domain-containing protein</fullName>
    </recommendedName>
</protein>
<name>A0A084AJC0_STACB</name>
<reference evidence="2 3" key="1">
    <citation type="journal article" date="2014" name="BMC Genomics">
        <title>Comparative genome sequencing reveals chemotype-specific gene clusters in the toxigenic black mold Stachybotrys.</title>
        <authorList>
            <person name="Semeiks J."/>
            <person name="Borek D."/>
            <person name="Otwinowski Z."/>
            <person name="Grishin N.V."/>
        </authorList>
    </citation>
    <scope>NUCLEOTIDE SEQUENCE [LARGE SCALE GENOMIC DNA]</scope>
    <source>
        <strain evidence="3">CBS 109288 / IBT 7711</strain>
    </source>
</reference>
<dbReference type="InterPro" id="IPR010730">
    <property type="entry name" value="HET"/>
</dbReference>
<dbReference type="HOGENOM" id="CLU_004184_7_2_1"/>
<dbReference type="OrthoDB" id="3557394at2759"/>
<dbReference type="AlphaFoldDB" id="A0A084AJC0"/>
<feature type="domain" description="Heterokaryon incompatibility" evidence="1">
    <location>
        <begin position="52"/>
        <end position="250"/>
    </location>
</feature>
<evidence type="ECO:0000313" key="2">
    <source>
        <dbReference type="EMBL" id="KEY65399.1"/>
    </source>
</evidence>
<dbReference type="EMBL" id="KL648705">
    <property type="protein sequence ID" value="KEY65399.1"/>
    <property type="molecule type" value="Genomic_DNA"/>
</dbReference>
<dbReference type="PANTHER" id="PTHR24148:SF64">
    <property type="entry name" value="HETEROKARYON INCOMPATIBILITY DOMAIN-CONTAINING PROTEIN"/>
    <property type="match status" value="1"/>
</dbReference>